<dbReference type="eggNOG" id="COG3595">
    <property type="taxonomic scope" value="Bacteria"/>
</dbReference>
<keyword evidence="5" id="KW-1185">Reference proteome</keyword>
<name>A0A0A0F7G1_9GAMM</name>
<protein>
    <recommendedName>
        <fullName evidence="3">DUF4097 domain-containing protein</fullName>
    </recommendedName>
</protein>
<evidence type="ECO:0000256" key="2">
    <source>
        <dbReference type="SAM" id="SignalP"/>
    </source>
</evidence>
<proteinExistence type="predicted"/>
<feature type="region of interest" description="Disordered" evidence="1">
    <location>
        <begin position="254"/>
        <end position="281"/>
    </location>
</feature>
<dbReference type="STRING" id="913325.N799_10780"/>
<dbReference type="Pfam" id="PF13349">
    <property type="entry name" value="DUF4097"/>
    <property type="match status" value="1"/>
</dbReference>
<dbReference type="Proteomes" id="UP000029989">
    <property type="component" value="Unassembled WGS sequence"/>
</dbReference>
<evidence type="ECO:0000313" key="5">
    <source>
        <dbReference type="Proteomes" id="UP000029989"/>
    </source>
</evidence>
<evidence type="ECO:0000256" key="1">
    <source>
        <dbReference type="SAM" id="MobiDB-lite"/>
    </source>
</evidence>
<feature type="chain" id="PRO_5001962819" description="DUF4097 domain-containing protein" evidence="2">
    <location>
        <begin position="20"/>
        <end position="300"/>
    </location>
</feature>
<dbReference type="EMBL" id="AVPT01000004">
    <property type="protein sequence ID" value="KGM57302.1"/>
    <property type="molecule type" value="Genomic_DNA"/>
</dbReference>
<feature type="signal peptide" evidence="2">
    <location>
        <begin position="1"/>
        <end position="19"/>
    </location>
</feature>
<evidence type="ECO:0000313" key="4">
    <source>
        <dbReference type="EMBL" id="KGM57302.1"/>
    </source>
</evidence>
<dbReference type="InterPro" id="IPR025164">
    <property type="entry name" value="Toastrack_DUF4097"/>
</dbReference>
<keyword evidence="2" id="KW-0732">Signal</keyword>
<feature type="domain" description="DUF4097" evidence="3">
    <location>
        <begin position="36"/>
        <end position="218"/>
    </location>
</feature>
<organism evidence="4 5">
    <name type="scientific">Lysobacter arseniciresistens ZS79</name>
    <dbReference type="NCBI Taxonomy" id="913325"/>
    <lineage>
        <taxon>Bacteria</taxon>
        <taxon>Pseudomonadati</taxon>
        <taxon>Pseudomonadota</taxon>
        <taxon>Gammaproteobacteria</taxon>
        <taxon>Lysobacterales</taxon>
        <taxon>Lysobacteraceae</taxon>
        <taxon>Novilysobacter</taxon>
    </lineage>
</organism>
<gene>
    <name evidence="4" type="ORF">N799_10780</name>
</gene>
<reference evidence="4 5" key="1">
    <citation type="journal article" date="2015" name="Stand. Genomic Sci.">
        <title>Genomic information of the arsenic-resistant bacterium Lysobacter arseniciresistens type strain ZS79(T) and comparison of Lysobacter draft genomes.</title>
        <authorList>
            <person name="Liu L."/>
            <person name="Zhang S."/>
            <person name="Luo M."/>
            <person name="Wang G."/>
        </authorList>
    </citation>
    <scope>NUCLEOTIDE SEQUENCE [LARGE SCALE GENOMIC DNA]</scope>
    <source>
        <strain evidence="4 5">ZS79</strain>
    </source>
</reference>
<dbReference type="AlphaFoldDB" id="A0A0A0F7G1"/>
<accession>A0A0A0F7G1</accession>
<evidence type="ECO:0000259" key="3">
    <source>
        <dbReference type="Pfam" id="PF13349"/>
    </source>
</evidence>
<sequence length="300" mass="31220">MPIPAVACALLLAASSAWADTPIDETRALDPDGRVEIDNLKGRIDVEAWDRPEVKITGSLGEGVEKLEIDGNGRSLSVRVKYPSRGGFGLLSSDNTGPTRLHLMVPIRADLEIDSVAADVDVMGVALSEVSIDSVSGNVTVVGAPRELSIESVSGDLRVTSNSREVDLATVSGDIRLGGRLDGEVNVGTVSGDADIAVHESSVRSVSVATVSGDIALRTALAPGGEIAMESVSGDIDLRLPAGLSAQVRGESFSGDLDAPDARIERPRHGPGASFEHRYGSGDGEISVETFSGDARLRLD</sequence>
<comment type="caution">
    <text evidence="4">The sequence shown here is derived from an EMBL/GenBank/DDBJ whole genome shotgun (WGS) entry which is preliminary data.</text>
</comment>